<dbReference type="AlphaFoldDB" id="A0A8J2VFG7"/>
<evidence type="ECO:0000256" key="1">
    <source>
        <dbReference type="SAM" id="Phobius"/>
    </source>
</evidence>
<evidence type="ECO:0008006" key="5">
    <source>
        <dbReference type="Google" id="ProtNLM"/>
    </source>
</evidence>
<keyword evidence="2" id="KW-0732">Signal</keyword>
<feature type="signal peptide" evidence="2">
    <location>
        <begin position="1"/>
        <end position="24"/>
    </location>
</feature>
<sequence length="237" mass="26089">MVRKRKGIAIILLFTLLLTGCVNADVHITVNKDGSGTYEMKLLSHPLIADQLEPMKKKIEKKGYQVKNISQGNQTGWIAVKKVDNIANEPPTEDFKDLSPTGKSASMLPLTDMKKGPVSVDVRPFTYLITLKTNADLQSMGTDNFLGQAVMDQVHLRFKLTLPIKPDKSNADEVSPDGKTLTWKLKPGKKNPIFVQAALPNPIGWGAVILGAILVLVVLVIVWVIRRKKKRAGINGM</sequence>
<evidence type="ECO:0000313" key="4">
    <source>
        <dbReference type="Proteomes" id="UP000625210"/>
    </source>
</evidence>
<keyword evidence="1" id="KW-0472">Membrane</keyword>
<feature type="chain" id="PRO_5035217269" description="DUF3153 domain-containing protein" evidence="2">
    <location>
        <begin position="25"/>
        <end position="237"/>
    </location>
</feature>
<organism evidence="3 4">
    <name type="scientific">Marinithermofilum abyssi</name>
    <dbReference type="NCBI Taxonomy" id="1571185"/>
    <lineage>
        <taxon>Bacteria</taxon>
        <taxon>Bacillati</taxon>
        <taxon>Bacillota</taxon>
        <taxon>Bacilli</taxon>
        <taxon>Bacillales</taxon>
        <taxon>Thermoactinomycetaceae</taxon>
        <taxon>Marinithermofilum</taxon>
    </lineage>
</organism>
<protein>
    <recommendedName>
        <fullName evidence="5">DUF3153 domain-containing protein</fullName>
    </recommendedName>
</protein>
<dbReference type="PROSITE" id="PS51257">
    <property type="entry name" value="PROKAR_LIPOPROTEIN"/>
    <property type="match status" value="1"/>
</dbReference>
<proteinExistence type="predicted"/>
<evidence type="ECO:0000256" key="2">
    <source>
        <dbReference type="SAM" id="SignalP"/>
    </source>
</evidence>
<feature type="transmembrane region" description="Helical" evidence="1">
    <location>
        <begin position="203"/>
        <end position="225"/>
    </location>
</feature>
<gene>
    <name evidence="3" type="ORF">GCM10011571_22640</name>
</gene>
<keyword evidence="4" id="KW-1185">Reference proteome</keyword>
<comment type="caution">
    <text evidence="3">The sequence shown here is derived from an EMBL/GenBank/DDBJ whole genome shotgun (WGS) entry which is preliminary data.</text>
</comment>
<accession>A0A8J2VFG7</accession>
<reference evidence="3" key="2">
    <citation type="submission" date="2020-09" db="EMBL/GenBank/DDBJ databases">
        <authorList>
            <person name="Sun Q."/>
            <person name="Zhou Y."/>
        </authorList>
    </citation>
    <scope>NUCLEOTIDE SEQUENCE</scope>
    <source>
        <strain evidence="3">CGMCC 1.15179</strain>
    </source>
</reference>
<dbReference type="Pfam" id="PF11353">
    <property type="entry name" value="DUF3153"/>
    <property type="match status" value="1"/>
</dbReference>
<dbReference type="InterPro" id="IPR021499">
    <property type="entry name" value="DUF3153"/>
</dbReference>
<reference evidence="3" key="1">
    <citation type="journal article" date="2014" name="Int. J. Syst. Evol. Microbiol.">
        <title>Complete genome sequence of Corynebacterium casei LMG S-19264T (=DSM 44701T), isolated from a smear-ripened cheese.</title>
        <authorList>
            <consortium name="US DOE Joint Genome Institute (JGI-PGF)"/>
            <person name="Walter F."/>
            <person name="Albersmeier A."/>
            <person name="Kalinowski J."/>
            <person name="Ruckert C."/>
        </authorList>
    </citation>
    <scope>NUCLEOTIDE SEQUENCE</scope>
    <source>
        <strain evidence="3">CGMCC 1.15179</strain>
    </source>
</reference>
<dbReference type="EMBL" id="BMHQ01000007">
    <property type="protein sequence ID" value="GGE20161.1"/>
    <property type="molecule type" value="Genomic_DNA"/>
</dbReference>
<keyword evidence="1" id="KW-0812">Transmembrane</keyword>
<dbReference type="RefSeq" id="WP_188647997.1">
    <property type="nucleotide sequence ID" value="NZ_BMHQ01000007.1"/>
</dbReference>
<dbReference type="Proteomes" id="UP000625210">
    <property type="component" value="Unassembled WGS sequence"/>
</dbReference>
<name>A0A8J2VFG7_9BACL</name>
<keyword evidence="1" id="KW-1133">Transmembrane helix</keyword>
<evidence type="ECO:0000313" key="3">
    <source>
        <dbReference type="EMBL" id="GGE20161.1"/>
    </source>
</evidence>